<name>A0A0A2FAU5_9PORP</name>
<dbReference type="InterPro" id="IPR014942">
    <property type="entry name" value="AbiEii"/>
</dbReference>
<dbReference type="RefSeq" id="WP_039425273.1">
    <property type="nucleotide sequence ID" value="NZ_JRAK01000091.1"/>
</dbReference>
<reference evidence="1 2" key="1">
    <citation type="submission" date="2014-08" db="EMBL/GenBank/DDBJ databases">
        <title>Porphyromonas gulae strain:COT-052_OH3439 Genome sequencing.</title>
        <authorList>
            <person name="Wallis C."/>
            <person name="Deusch O."/>
            <person name="O'Flynn C."/>
            <person name="Davis I."/>
            <person name="Jospin G."/>
            <person name="Darling A.E."/>
            <person name="Coil D.A."/>
            <person name="Alexiev A."/>
            <person name="Horsfall A."/>
            <person name="Kirkwood N."/>
            <person name="Harris S."/>
            <person name="Eisen J.A."/>
        </authorList>
    </citation>
    <scope>NUCLEOTIDE SEQUENCE [LARGE SCALE GENOMIC DNA]</scope>
    <source>
        <strain evidence="2">COT-052 OH3439</strain>
    </source>
</reference>
<evidence type="ECO:0000313" key="2">
    <source>
        <dbReference type="Proteomes" id="UP000030146"/>
    </source>
</evidence>
<keyword evidence="2" id="KW-1185">Reference proteome</keyword>
<dbReference type="SUPFAM" id="SSF81301">
    <property type="entry name" value="Nucleotidyltransferase"/>
    <property type="match status" value="1"/>
</dbReference>
<dbReference type="GO" id="GO:0016740">
    <property type="term" value="F:transferase activity"/>
    <property type="evidence" value="ECO:0007669"/>
    <property type="project" value="UniProtKB-KW"/>
</dbReference>
<evidence type="ECO:0000313" key="1">
    <source>
        <dbReference type="EMBL" id="KGN87165.1"/>
    </source>
</evidence>
<dbReference type="Pfam" id="PF08843">
    <property type="entry name" value="AbiEii"/>
    <property type="match status" value="1"/>
</dbReference>
<dbReference type="InterPro" id="IPR043519">
    <property type="entry name" value="NT_sf"/>
</dbReference>
<proteinExistence type="predicted"/>
<keyword evidence="1" id="KW-0808">Transferase</keyword>
<organism evidence="1 2">
    <name type="scientific">Porphyromonas gulae</name>
    <dbReference type="NCBI Taxonomy" id="111105"/>
    <lineage>
        <taxon>Bacteria</taxon>
        <taxon>Pseudomonadati</taxon>
        <taxon>Bacteroidota</taxon>
        <taxon>Bacteroidia</taxon>
        <taxon>Bacteroidales</taxon>
        <taxon>Porphyromonadaceae</taxon>
        <taxon>Porphyromonas</taxon>
    </lineage>
</organism>
<dbReference type="Proteomes" id="UP000030146">
    <property type="component" value="Unassembled WGS sequence"/>
</dbReference>
<dbReference type="AlphaFoldDB" id="A0A0A2FAU5"/>
<dbReference type="EMBL" id="JRAK01000091">
    <property type="protein sequence ID" value="KGN87165.1"/>
    <property type="molecule type" value="Genomic_DNA"/>
</dbReference>
<protein>
    <submittedName>
        <fullName evidence="1">Nucleotidyltransferase</fullName>
    </submittedName>
</protein>
<sequence>MNFQISSEKIGNPLLVALLRKVCCCFAEIEQDFFVIGATARDILIRQLVGVSSGRKTRDLDLAIAISNWDAFEEIKQVLLAYGFEKDKQMYQRFYYGDYEMDIVPYGDVAREDGCIYWPPEEDIAMSVKGFTDVLSDAITVNIDKEFDIKIASLHGLFVLKFNAWLDRNIQTNKDAVDMAFILENYFLANLKRDLHPEVYDWDDFDEIVVGAYWLAHDVVGFLSKEHLFHYNQYLRKEIEKEENSKLLQQIVDSSSSFSYEKILLAFQKMIQVFDKGLCDENPN</sequence>
<accession>A0A0A2FAU5</accession>
<gene>
    <name evidence="1" type="ORF">HR15_07255</name>
</gene>
<comment type="caution">
    <text evidence="1">The sequence shown here is derived from an EMBL/GenBank/DDBJ whole genome shotgun (WGS) entry which is preliminary data.</text>
</comment>